<dbReference type="CDD" id="cd06583">
    <property type="entry name" value="PGRP"/>
    <property type="match status" value="1"/>
</dbReference>
<organism evidence="7 8">
    <name type="scientific">Natrinema halophilum</name>
    <dbReference type="NCBI Taxonomy" id="1699371"/>
    <lineage>
        <taxon>Archaea</taxon>
        <taxon>Methanobacteriati</taxon>
        <taxon>Methanobacteriota</taxon>
        <taxon>Stenosarchaea group</taxon>
        <taxon>Halobacteria</taxon>
        <taxon>Halobacteriales</taxon>
        <taxon>Natrialbaceae</taxon>
        <taxon>Natrinema</taxon>
    </lineage>
</organism>
<dbReference type="EC" id="3.5.1.28" evidence="2"/>
<dbReference type="GO" id="GO:0008745">
    <property type="term" value="F:N-acetylmuramoyl-L-alanine amidase activity"/>
    <property type="evidence" value="ECO:0007669"/>
    <property type="project" value="UniProtKB-EC"/>
</dbReference>
<dbReference type="Pfam" id="PF01510">
    <property type="entry name" value="Amidase_2"/>
    <property type="match status" value="1"/>
</dbReference>
<protein>
    <recommendedName>
        <fullName evidence="2">N-acetylmuramoyl-L-alanine amidase</fullName>
        <ecNumber evidence="2">3.5.1.28</ecNumber>
    </recommendedName>
</protein>
<dbReference type="PANTHER" id="PTHR30417">
    <property type="entry name" value="N-ACETYLMURAMOYL-L-ALANINE AMIDASE AMID"/>
    <property type="match status" value="1"/>
</dbReference>
<dbReference type="KEGG" id="haly:HYG82_09420"/>
<evidence type="ECO:0000259" key="6">
    <source>
        <dbReference type="SMART" id="SM00644"/>
    </source>
</evidence>
<dbReference type="GO" id="GO:0009253">
    <property type="term" value="P:peptidoglycan catabolic process"/>
    <property type="evidence" value="ECO:0007669"/>
    <property type="project" value="InterPro"/>
</dbReference>
<dbReference type="PANTHER" id="PTHR30417:SF1">
    <property type="entry name" value="N-ACETYLMURAMOYL-L-ALANINE AMIDASE AMID"/>
    <property type="match status" value="1"/>
</dbReference>
<dbReference type="RefSeq" id="WP_179260786.1">
    <property type="nucleotide sequence ID" value="NZ_CP058601.1"/>
</dbReference>
<gene>
    <name evidence="7" type="ORF">HYG82_09420</name>
</gene>
<dbReference type="OrthoDB" id="191334at2157"/>
<dbReference type="InterPro" id="IPR002502">
    <property type="entry name" value="Amidase_domain"/>
</dbReference>
<evidence type="ECO:0000256" key="5">
    <source>
        <dbReference type="SAM" id="MobiDB-lite"/>
    </source>
</evidence>
<feature type="region of interest" description="Disordered" evidence="5">
    <location>
        <begin position="209"/>
        <end position="290"/>
    </location>
</feature>
<feature type="domain" description="N-acetylmuramoyl-L-alanine amidase" evidence="6">
    <location>
        <begin position="48"/>
        <end position="200"/>
    </location>
</feature>
<evidence type="ECO:0000256" key="4">
    <source>
        <dbReference type="ARBA" id="ARBA00023316"/>
    </source>
</evidence>
<feature type="compositionally biased region" description="Acidic residues" evidence="5">
    <location>
        <begin position="222"/>
        <end position="241"/>
    </location>
</feature>
<proteinExistence type="predicted"/>
<dbReference type="Proteomes" id="UP000509241">
    <property type="component" value="Chromosome"/>
</dbReference>
<comment type="catalytic activity">
    <reaction evidence="1">
        <text>Hydrolyzes the link between N-acetylmuramoyl residues and L-amino acid residues in certain cell-wall glycopeptides.</text>
        <dbReference type="EC" id="3.5.1.28"/>
    </reaction>
</comment>
<dbReference type="InterPro" id="IPR036505">
    <property type="entry name" value="Amidase/PGRP_sf"/>
</dbReference>
<feature type="compositionally biased region" description="Low complexity" evidence="5">
    <location>
        <begin position="242"/>
        <end position="252"/>
    </location>
</feature>
<keyword evidence="8" id="KW-1185">Reference proteome</keyword>
<dbReference type="SMART" id="SM00644">
    <property type="entry name" value="Ami_2"/>
    <property type="match status" value="1"/>
</dbReference>
<evidence type="ECO:0000256" key="1">
    <source>
        <dbReference type="ARBA" id="ARBA00001561"/>
    </source>
</evidence>
<reference evidence="7 8" key="1">
    <citation type="submission" date="2020-07" db="EMBL/GenBank/DDBJ databases">
        <authorList>
            <person name="Cui H."/>
        </authorList>
    </citation>
    <scope>NUCLEOTIDE SEQUENCE [LARGE SCALE GENOMIC DNA]</scope>
    <source>
        <strain evidence="7 8">YPL8</strain>
    </source>
</reference>
<accession>A0A7D5H2G0</accession>
<name>A0A7D5H2G0_9EURY</name>
<evidence type="ECO:0000256" key="3">
    <source>
        <dbReference type="ARBA" id="ARBA00022801"/>
    </source>
</evidence>
<dbReference type="SUPFAM" id="SSF55846">
    <property type="entry name" value="N-acetylmuramoyl-L-alanine amidase-like"/>
    <property type="match status" value="1"/>
</dbReference>
<dbReference type="AlphaFoldDB" id="A0A7D5H2G0"/>
<keyword evidence="4" id="KW-0961">Cell wall biogenesis/degradation</keyword>
<evidence type="ECO:0000313" key="8">
    <source>
        <dbReference type="Proteomes" id="UP000509241"/>
    </source>
</evidence>
<sequence>MERRPFLTATVLSAGIGELYAVGSSTARAHSRTQAEAADRFVAADSTNYSGSSRDAADIDWIVIHCTVGRYAGAISHFQTPSANVSAHYVISNYEHTDYAPGHVTQMVPHEDVAWHARGSNTSSIGIEHEWHRNYGRYFTDECYRASAAVVRELAERYDVPLEYYEYGSAHCNESGGIIGHRHAPQDSACNHLPSKSCPGPDWDPGIFMKYVRNGGSGNDSDGSDSSDSSDDGGDSSDDGSDSSNNGGDSSNNGGGSSDDGGDSSNNGGDSSDDGGDGGDGSDGNRPFEMEDGAVTTADLNGREGPGLDYGVVETLPAGSVGRIMNGPETNDGIRWWGLHFSTHDVWVWCSENYLSRVAFHVDETVTTTTALRARQAPGLGYTVKRVLPQGTTETIVNGPETNDGIRWWGLYVPAYDLWGWSAEPYLVSNE</sequence>
<evidence type="ECO:0000313" key="7">
    <source>
        <dbReference type="EMBL" id="QLG49051.1"/>
    </source>
</evidence>
<evidence type="ECO:0000256" key="2">
    <source>
        <dbReference type="ARBA" id="ARBA00011901"/>
    </source>
</evidence>
<dbReference type="Gene3D" id="3.40.80.10">
    <property type="entry name" value="Peptidoglycan recognition protein-like"/>
    <property type="match status" value="1"/>
</dbReference>
<dbReference type="GO" id="GO:0009254">
    <property type="term" value="P:peptidoglycan turnover"/>
    <property type="evidence" value="ECO:0007669"/>
    <property type="project" value="TreeGrafter"/>
</dbReference>
<dbReference type="InterPro" id="IPR051206">
    <property type="entry name" value="NAMLAA_amidase_2"/>
</dbReference>
<dbReference type="Gene3D" id="2.30.30.40">
    <property type="entry name" value="SH3 Domains"/>
    <property type="match status" value="1"/>
</dbReference>
<keyword evidence="3" id="KW-0378">Hydrolase</keyword>
<dbReference type="GO" id="GO:0071555">
    <property type="term" value="P:cell wall organization"/>
    <property type="evidence" value="ECO:0007669"/>
    <property type="project" value="UniProtKB-KW"/>
</dbReference>
<dbReference type="EMBL" id="CP058601">
    <property type="protein sequence ID" value="QLG49051.1"/>
    <property type="molecule type" value="Genomic_DNA"/>
</dbReference>
<dbReference type="GeneID" id="56033509"/>